<dbReference type="Proteomes" id="UP000217935">
    <property type="component" value="Chromosome"/>
</dbReference>
<dbReference type="InterPro" id="IPR055259">
    <property type="entry name" value="YkvP/CgeB_Glyco_trans-like"/>
</dbReference>
<evidence type="ECO:0000259" key="1">
    <source>
        <dbReference type="Pfam" id="PF00535"/>
    </source>
</evidence>
<accession>A0A291GEM5</accession>
<dbReference type="SUPFAM" id="SSF53448">
    <property type="entry name" value="Nucleotide-diphospho-sugar transferases"/>
    <property type="match status" value="1"/>
</dbReference>
<organism evidence="3 4">
    <name type="scientific">Celeribacter ethanolicus</name>
    <dbReference type="NCBI Taxonomy" id="1758178"/>
    <lineage>
        <taxon>Bacteria</taxon>
        <taxon>Pseudomonadati</taxon>
        <taxon>Pseudomonadota</taxon>
        <taxon>Alphaproteobacteria</taxon>
        <taxon>Rhodobacterales</taxon>
        <taxon>Roseobacteraceae</taxon>
        <taxon>Celeribacter</taxon>
    </lineage>
</organism>
<dbReference type="EMBL" id="CP022196">
    <property type="protein sequence ID" value="ATG48474.1"/>
    <property type="molecule type" value="Genomic_DNA"/>
</dbReference>
<proteinExistence type="predicted"/>
<reference evidence="3 4" key="1">
    <citation type="submission" date="2017-06" db="EMBL/GenBank/DDBJ databases">
        <title>Celeribacter sp. TSPH2 complete genome sequence.</title>
        <authorList>
            <person name="Woo J.-H."/>
            <person name="Kim H.-S."/>
        </authorList>
    </citation>
    <scope>NUCLEOTIDE SEQUENCE [LARGE SCALE GENOMIC DNA]</scope>
    <source>
        <strain evidence="3 4">TSPH2</strain>
    </source>
</reference>
<dbReference type="Pfam" id="PF00535">
    <property type="entry name" value="Glycos_transf_2"/>
    <property type="match status" value="1"/>
</dbReference>
<dbReference type="InterPro" id="IPR001173">
    <property type="entry name" value="Glyco_trans_2-like"/>
</dbReference>
<dbReference type="AlphaFoldDB" id="A0A291GEM5"/>
<name>A0A291GEM5_9RHOB</name>
<dbReference type="OrthoDB" id="8756565at2"/>
<dbReference type="CDD" id="cd00761">
    <property type="entry name" value="Glyco_tranf_GTA_type"/>
    <property type="match status" value="1"/>
</dbReference>
<evidence type="ECO:0000313" key="4">
    <source>
        <dbReference type="Proteomes" id="UP000217935"/>
    </source>
</evidence>
<feature type="domain" description="Glycosyltransferase 2-like" evidence="1">
    <location>
        <begin position="591"/>
        <end position="696"/>
    </location>
</feature>
<sequence>MMAKTPKDTAAKGADLKELVKQLAKEQRQRMEWEQAYHEIAQSSSFRIGHTLALSLRSFRGALALPLRLARELRTSLARRAAGNAVKTPRPRYASAPVSYVNLGGETDWIELPVKPGERVCIEGRLWLKTPNSATQKVALFTVQFVTESGHALKFDPSNNLAWLAKQQLAQGYVLQQEQPVCFAQDLIAPQRAVRMRIGLVGWEAKNGFARLKVLRDAACVPASRGLLALGNAAPFLPHAHLSPEERERLPKLITVTDEFTAECLAPDTRSVRIGKKSWQEDFRDNRDAFAFFAESAWRGNDGAWNYAMTKPEKWGKELSELIEACKGDGIPTLFWNKEDPVNFETFIDTARQFDHVFTTDVGCVPAYEAHVGRGHAHVMMFAAQSSLHNPIRRKDRQNRVAFTGSWRGIKYPKRAEWLNLLLSPAQERGVLDIYDRFSDEKENPDLIFPAKFQPALRGGLPYPKLVERVYKTYDAFVNVNSVEGSDTMLARRVFEIMGCGAPVMSSYSPAMEKVFGDLVLMPSTEQEAGEMTDRLLGDALYRATLATKGVRLIHSKHTYRHRLQEMSEKIGKPFVAQPARKVSILCSSKRPQFLEAVGRQIRAQTYTDTETIFVMHRDDMSEEQAARALHGVRNLKILRTSEEKFLAHALNDAMQIAEGDTFAKWDDDDLYGPNYIFDSVLGFDYAPRTALIGKNSYFTYLEQRDKTYLRFPGRDNQMTNLVHGGTLIWDRKKTEGLSFAAQRQGTDTAFLQMLQERDLPILSTNIFNFVHMRYADIAQHTWKIRDEDYLNGKTNLICDGLPGARAYV</sequence>
<keyword evidence="4" id="KW-1185">Reference proteome</keyword>
<protein>
    <submittedName>
        <fullName evidence="3">Uncharacterized protein</fullName>
    </submittedName>
</protein>
<dbReference type="STRING" id="1758178.GCA_001550095_03962"/>
<gene>
    <name evidence="3" type="ORF">CEW89_13410</name>
</gene>
<dbReference type="InterPro" id="IPR029044">
    <property type="entry name" value="Nucleotide-diphossugar_trans"/>
</dbReference>
<dbReference type="Pfam" id="PF13524">
    <property type="entry name" value="Glyco_trans_1_2"/>
    <property type="match status" value="1"/>
</dbReference>
<evidence type="ECO:0000313" key="3">
    <source>
        <dbReference type="EMBL" id="ATG48474.1"/>
    </source>
</evidence>
<dbReference type="KEGG" id="ceh:CEW89_13410"/>
<dbReference type="RefSeq" id="WP_096806227.1">
    <property type="nucleotide sequence ID" value="NZ_CP022196.1"/>
</dbReference>
<evidence type="ECO:0000259" key="2">
    <source>
        <dbReference type="Pfam" id="PF13524"/>
    </source>
</evidence>
<feature type="domain" description="Spore protein YkvP/CgeB glycosyl transferase-like" evidence="2">
    <location>
        <begin position="467"/>
        <end position="567"/>
    </location>
</feature>
<dbReference type="Gene3D" id="3.90.550.10">
    <property type="entry name" value="Spore Coat Polysaccharide Biosynthesis Protein SpsA, Chain A"/>
    <property type="match status" value="1"/>
</dbReference>